<keyword evidence="1" id="KW-0472">Membrane</keyword>
<comment type="caution">
    <text evidence="2">The sequence shown here is derived from an EMBL/GenBank/DDBJ whole genome shotgun (WGS) entry which is preliminary data.</text>
</comment>
<dbReference type="OrthoDB" id="1401091at2"/>
<dbReference type="AlphaFoldDB" id="A0A2T0XIE9"/>
<proteinExistence type="predicted"/>
<evidence type="ECO:0008006" key="4">
    <source>
        <dbReference type="Google" id="ProtNLM"/>
    </source>
</evidence>
<feature type="transmembrane region" description="Helical" evidence="1">
    <location>
        <begin position="320"/>
        <end position="341"/>
    </location>
</feature>
<keyword evidence="1" id="KW-1133">Transmembrane helix</keyword>
<evidence type="ECO:0000313" key="2">
    <source>
        <dbReference type="EMBL" id="PRY98677.1"/>
    </source>
</evidence>
<gene>
    <name evidence="2" type="ORF">BCM14_1511</name>
</gene>
<feature type="transmembrane region" description="Helical" evidence="1">
    <location>
        <begin position="204"/>
        <end position="226"/>
    </location>
</feature>
<dbReference type="EMBL" id="PVTV01000012">
    <property type="protein sequence ID" value="PRY98677.1"/>
    <property type="molecule type" value="Genomic_DNA"/>
</dbReference>
<evidence type="ECO:0000313" key="3">
    <source>
        <dbReference type="Proteomes" id="UP000238308"/>
    </source>
</evidence>
<feature type="transmembrane region" description="Helical" evidence="1">
    <location>
        <begin position="12"/>
        <end position="33"/>
    </location>
</feature>
<dbReference type="RefSeq" id="WP_106227356.1">
    <property type="nucleotide sequence ID" value="NZ_PVTV01000012.1"/>
</dbReference>
<feature type="transmembrane region" description="Helical" evidence="1">
    <location>
        <begin position="380"/>
        <end position="396"/>
    </location>
</feature>
<organism evidence="2 3">
    <name type="scientific">Jezberella montanilacus</name>
    <dbReference type="NCBI Taxonomy" id="323426"/>
    <lineage>
        <taxon>Bacteria</taxon>
        <taxon>Pseudomonadati</taxon>
        <taxon>Pseudomonadota</taxon>
        <taxon>Betaproteobacteria</taxon>
        <taxon>Burkholderiales</taxon>
        <taxon>Alcaligenaceae</taxon>
        <taxon>Jezberella</taxon>
    </lineage>
</organism>
<sequence>MLRNIQSRFSFIVPLSGSIALFAMLFTATRYGLGLSPDSTAYVKAADGLLKGYGWAFASVQWPPLYSLVLAIFGFPFGGNVFFGARLLHALLIAINFILIARLLMQYATFRPLVSYVLAFLISLHEVLLWVDFYVWSEPLLIIFVLLDLLLIRVLLVKQSSKIDVIELGLIGLAIMAVMTRYIGINVALINMVVVFALTKSSNIWIKLIRSGCQVVVPAILMMLWLSGHQAIDDNSAIVRTLQYPEINTAKFVIGLENFGRWLYPSSSKFPGLIPDGLLMATGLALLLAILLSVAPFVRLLLPNSLKEQCLNTRSNRSKILRGCAGVFIIFYLSFLAFIMCCYDKKVFFDNRFLSPIFIPTLLIVLGSIPSLSWKWLKNSLIFLSIIILSCTYFYLRAWLLINYFDGVEINSRSNINKAVYAKTKAYPPTCQVYADEPWNIVLYFDTKVRWLPRQILFGTGFVNSAYESEVQAMKGDAQIVLIEKRDDPLVATLDSSLDFERVYEGVDGLVWVNRTIDQSVCIKK</sequence>
<feature type="transmembrane region" description="Helical" evidence="1">
    <location>
        <begin position="278"/>
        <end position="300"/>
    </location>
</feature>
<feature type="transmembrane region" description="Helical" evidence="1">
    <location>
        <begin position="53"/>
        <end position="75"/>
    </location>
</feature>
<name>A0A2T0XIE9_9BURK</name>
<protein>
    <recommendedName>
        <fullName evidence="4">Glycosyltransferase RgtA/B/C/D-like domain-containing protein</fullName>
    </recommendedName>
</protein>
<keyword evidence="3" id="KW-1185">Reference proteome</keyword>
<keyword evidence="1" id="KW-0812">Transmembrane</keyword>
<reference evidence="2 3" key="1">
    <citation type="submission" date="2018-03" db="EMBL/GenBank/DDBJ databases">
        <title>Genomic Encyclopedia of Type Strains, Phase III (KMG-III): the genomes of soil and plant-associated and newly described type strains.</title>
        <authorList>
            <person name="Whitman W."/>
        </authorList>
    </citation>
    <scope>NUCLEOTIDE SEQUENCE [LARGE SCALE GENOMIC DNA]</scope>
    <source>
        <strain evidence="2 3">MWH-P2sevCIIIb</strain>
    </source>
</reference>
<feature type="transmembrane region" description="Helical" evidence="1">
    <location>
        <begin position="139"/>
        <end position="156"/>
    </location>
</feature>
<accession>A0A2T0XIE9</accession>
<feature type="transmembrane region" description="Helical" evidence="1">
    <location>
        <begin position="113"/>
        <end position="133"/>
    </location>
</feature>
<feature type="transmembrane region" description="Helical" evidence="1">
    <location>
        <begin position="168"/>
        <end position="198"/>
    </location>
</feature>
<feature type="transmembrane region" description="Helical" evidence="1">
    <location>
        <begin position="353"/>
        <end position="374"/>
    </location>
</feature>
<feature type="transmembrane region" description="Helical" evidence="1">
    <location>
        <begin position="81"/>
        <end position="101"/>
    </location>
</feature>
<evidence type="ECO:0000256" key="1">
    <source>
        <dbReference type="SAM" id="Phobius"/>
    </source>
</evidence>
<dbReference type="Proteomes" id="UP000238308">
    <property type="component" value="Unassembled WGS sequence"/>
</dbReference>